<organism evidence="2 3">
    <name type="scientific">Acorus gramineus</name>
    <name type="common">Dwarf sweet flag</name>
    <dbReference type="NCBI Taxonomy" id="55184"/>
    <lineage>
        <taxon>Eukaryota</taxon>
        <taxon>Viridiplantae</taxon>
        <taxon>Streptophyta</taxon>
        <taxon>Embryophyta</taxon>
        <taxon>Tracheophyta</taxon>
        <taxon>Spermatophyta</taxon>
        <taxon>Magnoliopsida</taxon>
        <taxon>Liliopsida</taxon>
        <taxon>Acoraceae</taxon>
        <taxon>Acorus</taxon>
    </lineage>
</organism>
<name>A0AAV9BPB7_ACOGR</name>
<reference evidence="2" key="2">
    <citation type="submission" date="2023-06" db="EMBL/GenBank/DDBJ databases">
        <authorList>
            <person name="Ma L."/>
            <person name="Liu K.-W."/>
            <person name="Li Z."/>
            <person name="Hsiao Y.-Y."/>
            <person name="Qi Y."/>
            <person name="Fu T."/>
            <person name="Tang G."/>
            <person name="Zhang D."/>
            <person name="Sun W.-H."/>
            <person name="Liu D.-K."/>
            <person name="Li Y."/>
            <person name="Chen G.-Z."/>
            <person name="Liu X.-D."/>
            <person name="Liao X.-Y."/>
            <person name="Jiang Y.-T."/>
            <person name="Yu X."/>
            <person name="Hao Y."/>
            <person name="Huang J."/>
            <person name="Zhao X.-W."/>
            <person name="Ke S."/>
            <person name="Chen Y.-Y."/>
            <person name="Wu W.-L."/>
            <person name="Hsu J.-L."/>
            <person name="Lin Y.-F."/>
            <person name="Huang M.-D."/>
            <person name="Li C.-Y."/>
            <person name="Huang L."/>
            <person name="Wang Z.-W."/>
            <person name="Zhao X."/>
            <person name="Zhong W.-Y."/>
            <person name="Peng D.-H."/>
            <person name="Ahmad S."/>
            <person name="Lan S."/>
            <person name="Zhang J.-S."/>
            <person name="Tsai W.-C."/>
            <person name="Van De Peer Y."/>
            <person name="Liu Z.-J."/>
        </authorList>
    </citation>
    <scope>NUCLEOTIDE SEQUENCE</scope>
    <source>
        <strain evidence="2">SCP</strain>
        <tissue evidence="2">Leaves</tissue>
    </source>
</reference>
<feature type="transmembrane region" description="Helical" evidence="1">
    <location>
        <begin position="51"/>
        <end position="70"/>
    </location>
</feature>
<keyword evidence="1" id="KW-1133">Transmembrane helix</keyword>
<feature type="transmembrane region" description="Helical" evidence="1">
    <location>
        <begin position="76"/>
        <end position="97"/>
    </location>
</feature>
<comment type="caution">
    <text evidence="2">The sequence shown here is derived from an EMBL/GenBank/DDBJ whole genome shotgun (WGS) entry which is preliminary data.</text>
</comment>
<gene>
    <name evidence="2" type="ORF">QJS04_geneDACA022998</name>
</gene>
<evidence type="ECO:0000313" key="2">
    <source>
        <dbReference type="EMBL" id="KAK1278623.1"/>
    </source>
</evidence>
<reference evidence="2" key="1">
    <citation type="journal article" date="2023" name="Nat. Commun.">
        <title>Diploid and tetraploid genomes of Acorus and the evolution of monocots.</title>
        <authorList>
            <person name="Ma L."/>
            <person name="Liu K.W."/>
            <person name="Li Z."/>
            <person name="Hsiao Y.Y."/>
            <person name="Qi Y."/>
            <person name="Fu T."/>
            <person name="Tang G.D."/>
            <person name="Zhang D."/>
            <person name="Sun W.H."/>
            <person name="Liu D.K."/>
            <person name="Li Y."/>
            <person name="Chen G.Z."/>
            <person name="Liu X.D."/>
            <person name="Liao X.Y."/>
            <person name="Jiang Y.T."/>
            <person name="Yu X."/>
            <person name="Hao Y."/>
            <person name="Huang J."/>
            <person name="Zhao X.W."/>
            <person name="Ke S."/>
            <person name="Chen Y.Y."/>
            <person name="Wu W.L."/>
            <person name="Hsu J.L."/>
            <person name="Lin Y.F."/>
            <person name="Huang M.D."/>
            <person name="Li C.Y."/>
            <person name="Huang L."/>
            <person name="Wang Z.W."/>
            <person name="Zhao X."/>
            <person name="Zhong W.Y."/>
            <person name="Peng D.H."/>
            <person name="Ahmad S."/>
            <person name="Lan S."/>
            <person name="Zhang J.S."/>
            <person name="Tsai W.C."/>
            <person name="Van de Peer Y."/>
            <person name="Liu Z.J."/>
        </authorList>
    </citation>
    <scope>NUCLEOTIDE SEQUENCE</scope>
    <source>
        <strain evidence="2">SCP</strain>
    </source>
</reference>
<dbReference type="Gene3D" id="1.50.10.130">
    <property type="entry name" value="Terpene synthase, N-terminal domain"/>
    <property type="match status" value="1"/>
</dbReference>
<dbReference type="InterPro" id="IPR036965">
    <property type="entry name" value="Terpene_synth_N_sf"/>
</dbReference>
<keyword evidence="1" id="KW-0812">Transmembrane</keyword>
<accession>A0AAV9BPB7</accession>
<dbReference type="EMBL" id="JAUJYN010000002">
    <property type="protein sequence ID" value="KAK1278623.1"/>
    <property type="molecule type" value="Genomic_DNA"/>
</dbReference>
<proteinExistence type="predicted"/>
<sequence length="104" mass="12133">MYHFDKEIKETLLNILKNKDNVFVKKDLHATSLLFMLLGDMASKLRKVRNLYNLSMCVLLCLCHLEPFRLSLGHFWVIQGLFNFSIGAAKILAFSYLRELEHSD</sequence>
<dbReference type="AlphaFoldDB" id="A0AAV9BPB7"/>
<dbReference type="Proteomes" id="UP001179952">
    <property type="component" value="Unassembled WGS sequence"/>
</dbReference>
<evidence type="ECO:0000313" key="3">
    <source>
        <dbReference type="Proteomes" id="UP001179952"/>
    </source>
</evidence>
<keyword evidence="1" id="KW-0472">Membrane</keyword>
<evidence type="ECO:0000256" key="1">
    <source>
        <dbReference type="SAM" id="Phobius"/>
    </source>
</evidence>
<dbReference type="GO" id="GO:0010333">
    <property type="term" value="F:terpene synthase activity"/>
    <property type="evidence" value="ECO:0007669"/>
    <property type="project" value="InterPro"/>
</dbReference>
<keyword evidence="3" id="KW-1185">Reference proteome</keyword>
<protein>
    <submittedName>
        <fullName evidence="2">Uncharacterized protein</fullName>
    </submittedName>
</protein>